<evidence type="ECO:0000313" key="2">
    <source>
        <dbReference type="EMBL" id="KAK1599323.1"/>
    </source>
</evidence>
<dbReference type="RefSeq" id="XP_060419912.1">
    <property type="nucleotide sequence ID" value="XM_060556463.1"/>
</dbReference>
<sequence length="499" mass="55635">MIAGHTYNAQSTSGEGLPDGESILMTKPFPVLLFLWYSCRQYRLDCHTPILYTAYTFSSRGIVQVLFRNLAVYTSRLCAGIIALRNTLRETLEAPFEITLDRRAAHAFHRQRHDAITMSSDLESKILQAAVRNRELLAVLAETDNAIPDLTQQRRLIADLDRQLQQSDRALGALEARRKKELREHEKYRDSVMRRFVHKAVGKRGKFDERAACEEREYFDALQEEHREKELNGNLRAQLAAAREAGVPLEAAARRHDEAQCDLDTLYDSIFAGPTTTTTTTSYPDEDRLEREADDARRAYHDTRGKAEAEQHAVRLLAAAAGRMGDALRGMDDALSRSRVDMFGGGTMTDMMERSALQRAEGAVQEARGLVAQAGRMTPHVGSLPPVAINHGGLVGDVLFDNVFTDMAFHDEIKRSRLEVERCAAALGAMLGETRARRRELMRRLRAQGARLESTRTALQREREKVFDRIAGGHVGAEGVVAASSASGGVPVKHEEVGQ</sequence>
<dbReference type="PANTHER" id="PTHR21974">
    <property type="entry name" value="RE15880P"/>
    <property type="match status" value="1"/>
</dbReference>
<name>A0AAD8QDH9_9PEZI</name>
<protein>
    <submittedName>
        <fullName evidence="2">Uncharacterized protein</fullName>
    </submittedName>
</protein>
<reference evidence="2" key="1">
    <citation type="submission" date="2021-06" db="EMBL/GenBank/DDBJ databases">
        <title>Comparative genomics, transcriptomics and evolutionary studies reveal genomic signatures of adaptation to plant cell wall in hemibiotrophic fungi.</title>
        <authorList>
            <consortium name="DOE Joint Genome Institute"/>
            <person name="Baroncelli R."/>
            <person name="Diaz J.F."/>
            <person name="Benocci T."/>
            <person name="Peng M."/>
            <person name="Battaglia E."/>
            <person name="Haridas S."/>
            <person name="Andreopoulos W."/>
            <person name="Labutti K."/>
            <person name="Pangilinan J."/>
            <person name="Floch G.L."/>
            <person name="Makela M.R."/>
            <person name="Henrissat B."/>
            <person name="Grigoriev I.V."/>
            <person name="Crouch J.A."/>
            <person name="De Vries R.P."/>
            <person name="Sukno S.A."/>
            <person name="Thon M.R."/>
        </authorList>
    </citation>
    <scope>NUCLEOTIDE SEQUENCE</scope>
    <source>
        <strain evidence="2">CBS 125086</strain>
    </source>
</reference>
<dbReference type="PANTHER" id="PTHR21974:SF2">
    <property type="entry name" value="RE15880P"/>
    <property type="match status" value="1"/>
</dbReference>
<proteinExistence type="predicted"/>
<keyword evidence="3" id="KW-1185">Reference proteome</keyword>
<organism evidence="2 3">
    <name type="scientific">Colletotrichum navitas</name>
    <dbReference type="NCBI Taxonomy" id="681940"/>
    <lineage>
        <taxon>Eukaryota</taxon>
        <taxon>Fungi</taxon>
        <taxon>Dikarya</taxon>
        <taxon>Ascomycota</taxon>
        <taxon>Pezizomycotina</taxon>
        <taxon>Sordariomycetes</taxon>
        <taxon>Hypocreomycetidae</taxon>
        <taxon>Glomerellales</taxon>
        <taxon>Glomerellaceae</taxon>
        <taxon>Colletotrichum</taxon>
        <taxon>Colletotrichum graminicola species complex</taxon>
    </lineage>
</organism>
<dbReference type="EMBL" id="JAHLJV010000002">
    <property type="protein sequence ID" value="KAK1599323.1"/>
    <property type="molecule type" value="Genomic_DNA"/>
</dbReference>
<feature type="coiled-coil region" evidence="1">
    <location>
        <begin position="150"/>
        <end position="191"/>
    </location>
</feature>
<gene>
    <name evidence="2" type="ORF">LY79DRAFT_534761</name>
</gene>
<comment type="caution">
    <text evidence="2">The sequence shown here is derived from an EMBL/GenBank/DDBJ whole genome shotgun (WGS) entry which is preliminary data.</text>
</comment>
<keyword evidence="1" id="KW-0175">Coiled coil</keyword>
<dbReference type="AlphaFoldDB" id="A0AAD8QDH9"/>
<evidence type="ECO:0000313" key="3">
    <source>
        <dbReference type="Proteomes" id="UP001230504"/>
    </source>
</evidence>
<dbReference type="Proteomes" id="UP001230504">
    <property type="component" value="Unassembled WGS sequence"/>
</dbReference>
<evidence type="ECO:0000256" key="1">
    <source>
        <dbReference type="SAM" id="Coils"/>
    </source>
</evidence>
<accession>A0AAD8QDH9</accession>
<dbReference type="GeneID" id="85440703"/>